<sequence>MRYLVNLRQTNEERRLKYALVRAMGANVAWANVYRDWRWNKIARRYGYRDINHMRGILG</sequence>
<organism evidence="1">
    <name type="scientific">viral metagenome</name>
    <dbReference type="NCBI Taxonomy" id="1070528"/>
    <lineage>
        <taxon>unclassified sequences</taxon>
        <taxon>metagenomes</taxon>
        <taxon>organismal metagenomes</taxon>
    </lineage>
</organism>
<gene>
    <name evidence="1" type="ORF">TM448A05589_0006</name>
</gene>
<proteinExistence type="predicted"/>
<accession>A0A6H2A5C4</accession>
<dbReference type="EMBL" id="MT144533">
    <property type="protein sequence ID" value="QJA54735.1"/>
    <property type="molecule type" value="Genomic_DNA"/>
</dbReference>
<protein>
    <submittedName>
        <fullName evidence="1">Uncharacterized protein</fullName>
    </submittedName>
</protein>
<evidence type="ECO:0000313" key="1">
    <source>
        <dbReference type="EMBL" id="QJA54735.1"/>
    </source>
</evidence>
<name>A0A6H2A5C4_9ZZZZ</name>
<reference evidence="1" key="1">
    <citation type="submission" date="2020-03" db="EMBL/GenBank/DDBJ databases">
        <title>The deep terrestrial virosphere.</title>
        <authorList>
            <person name="Holmfeldt K."/>
            <person name="Nilsson E."/>
            <person name="Simone D."/>
            <person name="Lopez-Fernandez M."/>
            <person name="Wu X."/>
            <person name="de Brujin I."/>
            <person name="Lundin D."/>
            <person name="Andersson A."/>
            <person name="Bertilsson S."/>
            <person name="Dopson M."/>
        </authorList>
    </citation>
    <scope>NUCLEOTIDE SEQUENCE</scope>
    <source>
        <strain evidence="1">TM448A05589</strain>
    </source>
</reference>
<dbReference type="AlphaFoldDB" id="A0A6H2A5C4"/>